<keyword evidence="1" id="KW-0614">Plasmid</keyword>
<dbReference type="InterPro" id="IPR038573">
    <property type="entry name" value="BrnT_sf"/>
</dbReference>
<proteinExistence type="predicted"/>
<dbReference type="AlphaFoldDB" id="A0A0H5PW43"/>
<reference evidence="1" key="1">
    <citation type="submission" date="2015-06" db="EMBL/GenBank/DDBJ databases">
        <authorList>
            <person name="Joergensen T."/>
        </authorList>
    </citation>
    <scope>NUCLEOTIDE SEQUENCE</scope>
    <source>
        <plasmid evidence="1">pRGRH0119</plasmid>
    </source>
</reference>
<sequence length="101" mass="12044">MYNIIMETLKFEWDPNKNETNKKKHGLSFETAKEVFYDEFAILFDDPDHSDDEERFLIIGETKAEQICIVSHCYRDHENVIRIISARRATRTEQRTYLDGI</sequence>
<dbReference type="Gene3D" id="3.10.450.530">
    <property type="entry name" value="Ribonuclease toxin, BrnT, of type II toxin-antitoxin system"/>
    <property type="match status" value="1"/>
</dbReference>
<name>A0A0H5PW43_9ZZZZ</name>
<evidence type="ECO:0008006" key="2">
    <source>
        <dbReference type="Google" id="ProtNLM"/>
    </source>
</evidence>
<evidence type="ECO:0000313" key="1">
    <source>
        <dbReference type="EMBL" id="CRY93976.1"/>
    </source>
</evidence>
<reference evidence="1" key="2">
    <citation type="submission" date="2015-07" db="EMBL/GenBank/DDBJ databases">
        <title>Plasmids, circular viruses and viroids from rat gut.</title>
        <authorList>
            <person name="Jorgensen T.J."/>
            <person name="Hansen M.A."/>
            <person name="Xu Z."/>
            <person name="Tabak M.A."/>
            <person name="Sorensen S.J."/>
            <person name="Hansen L.H."/>
        </authorList>
    </citation>
    <scope>NUCLEOTIDE SEQUENCE</scope>
    <source>
        <plasmid evidence="1">pRGRH0119</plasmid>
    </source>
</reference>
<dbReference type="Pfam" id="PF04365">
    <property type="entry name" value="BrnT_toxin"/>
    <property type="match status" value="1"/>
</dbReference>
<organism evidence="1">
    <name type="scientific">uncultured prokaryote</name>
    <dbReference type="NCBI Taxonomy" id="198431"/>
    <lineage>
        <taxon>unclassified sequences</taxon>
        <taxon>environmental samples</taxon>
    </lineage>
</organism>
<accession>A0A0H5PW43</accession>
<dbReference type="EMBL" id="LN852809">
    <property type="protein sequence ID" value="CRY93976.1"/>
    <property type="molecule type" value="Genomic_DNA"/>
</dbReference>
<dbReference type="InterPro" id="IPR007460">
    <property type="entry name" value="BrnT_toxin"/>
</dbReference>
<geneLocation type="plasmid" evidence="1">
    <name>pRGRH0119</name>
</geneLocation>
<protein>
    <recommendedName>
        <fullName evidence="2">BrnT family toxin</fullName>
    </recommendedName>
</protein>